<dbReference type="InterPro" id="IPR029526">
    <property type="entry name" value="PGBD"/>
</dbReference>
<feature type="compositionally biased region" description="Basic residues" evidence="1">
    <location>
        <begin position="1"/>
        <end position="10"/>
    </location>
</feature>
<proteinExistence type="predicted"/>
<feature type="compositionally biased region" description="Acidic residues" evidence="1">
    <location>
        <begin position="52"/>
        <end position="66"/>
    </location>
</feature>
<dbReference type="KEGG" id="soy:115884404"/>
<dbReference type="OrthoDB" id="6431208at2759"/>
<feature type="compositionally biased region" description="Acidic residues" evidence="1">
    <location>
        <begin position="21"/>
        <end position="41"/>
    </location>
</feature>
<dbReference type="CDD" id="cd00065">
    <property type="entry name" value="FYVE_like_SF"/>
    <property type="match status" value="1"/>
</dbReference>
<evidence type="ECO:0000256" key="1">
    <source>
        <dbReference type="SAM" id="MobiDB-lite"/>
    </source>
</evidence>
<feature type="region of interest" description="Disordered" evidence="1">
    <location>
        <begin position="1"/>
        <end position="83"/>
    </location>
</feature>
<dbReference type="RefSeq" id="XP_030758825.1">
    <property type="nucleotide sequence ID" value="XM_030902965.1"/>
</dbReference>
<evidence type="ECO:0000313" key="3">
    <source>
        <dbReference type="Proteomes" id="UP000504635"/>
    </source>
</evidence>
<sequence length="601" mass="69190">MSDSKKRKTEHSRDPAKWLEWYEESSDEEPPREETDSEEEDFVIRSDHNSDSEQDVDILAQDEDMANDGNLTKDDNMTEDAGIQNSGENIYFVAKDGITKWRKMPPPTNVRTKSCNIIIHLPGPKGAAREKKSEIDIYNLFLDDSIINIIVTSTNIYIDKIRSKFARERDARYTDSIEIRSFIGLLYLIGTLRSSRKNLSKLWDNSRGNGLEACYLTMSEKRFRFLIRCLRFDNIQDRPARRELDKLAAIREVLELFNNKFQSLFTPGEYLTVDEQLLAFRGNCSFRQYIPSKPAKYGLKVFAMCDSKTAYTVSLEPYVGKQPPGPYEQSNSGEDIVLRLVAPVEGTNRNITADNWFTSLSLAKSLKTKKLTYVGTIRANKRELPKEFLPSKTREIKSSLFGFQDDATLVSYCPKKNKSVLVLSTMHFDNAIDDSTGIEKKPDIITFYNMTKIGVDLLDQLCQNYDVSRNSRRWPMVLFYDFLNISAINAYCIHKYHSHGLNKCVKRANFLETVSWELIKPQIHRRSEIQSLPVEIRRRSKILVGVQDEPTPQEDKTGSRGRCFVCGRSRNKTTRRWCVKCGKWACGDHLKDVCVDCYENA</sequence>
<reference evidence="4" key="1">
    <citation type="submission" date="2025-08" db="UniProtKB">
        <authorList>
            <consortium name="RefSeq"/>
        </authorList>
    </citation>
    <scope>IDENTIFICATION</scope>
    <source>
        <tissue evidence="4">Gonads</tissue>
    </source>
</reference>
<dbReference type="InParanoid" id="A0A6J2Y779"/>
<feature type="domain" description="PiggyBac transposable element-derived protein" evidence="2">
    <location>
        <begin position="135"/>
        <end position="491"/>
    </location>
</feature>
<dbReference type="PANTHER" id="PTHR46599">
    <property type="entry name" value="PIGGYBAC TRANSPOSABLE ELEMENT-DERIVED PROTEIN 4"/>
    <property type="match status" value="1"/>
</dbReference>
<accession>A0A6J2Y779</accession>
<dbReference type="AlphaFoldDB" id="A0A6J2Y779"/>
<keyword evidence="3" id="KW-1185">Reference proteome</keyword>
<protein>
    <submittedName>
        <fullName evidence="4">PiggyBac transposable element-derived protein 4-like</fullName>
    </submittedName>
</protein>
<dbReference type="Pfam" id="PF13843">
    <property type="entry name" value="DDE_Tnp_1_7"/>
    <property type="match status" value="1"/>
</dbReference>
<dbReference type="GeneID" id="115884404"/>
<evidence type="ECO:0000259" key="2">
    <source>
        <dbReference type="Pfam" id="PF13843"/>
    </source>
</evidence>
<evidence type="ECO:0000313" key="4">
    <source>
        <dbReference type="RefSeq" id="XP_030758825.1"/>
    </source>
</evidence>
<dbReference type="PANTHER" id="PTHR46599:SF6">
    <property type="entry name" value="DUAL SPECIFICITY PHOSPHATASE 26"/>
    <property type="match status" value="1"/>
</dbReference>
<organism evidence="3 4">
    <name type="scientific">Sitophilus oryzae</name>
    <name type="common">Rice weevil</name>
    <name type="synonym">Curculio oryzae</name>
    <dbReference type="NCBI Taxonomy" id="7048"/>
    <lineage>
        <taxon>Eukaryota</taxon>
        <taxon>Metazoa</taxon>
        <taxon>Ecdysozoa</taxon>
        <taxon>Arthropoda</taxon>
        <taxon>Hexapoda</taxon>
        <taxon>Insecta</taxon>
        <taxon>Pterygota</taxon>
        <taxon>Neoptera</taxon>
        <taxon>Endopterygota</taxon>
        <taxon>Coleoptera</taxon>
        <taxon>Polyphaga</taxon>
        <taxon>Cucujiformia</taxon>
        <taxon>Curculionidae</taxon>
        <taxon>Dryophthorinae</taxon>
        <taxon>Sitophilus</taxon>
    </lineage>
</organism>
<feature type="compositionally biased region" description="Basic and acidic residues" evidence="1">
    <location>
        <begin position="42"/>
        <end position="51"/>
    </location>
</feature>
<dbReference type="Proteomes" id="UP000504635">
    <property type="component" value="Unplaced"/>
</dbReference>
<gene>
    <name evidence="4" type="primary">LOC115884404</name>
</gene>
<name>A0A6J2Y779_SITOR</name>